<dbReference type="SUPFAM" id="SSF103473">
    <property type="entry name" value="MFS general substrate transporter"/>
    <property type="match status" value="1"/>
</dbReference>
<feature type="transmembrane region" description="Helical" evidence="5">
    <location>
        <begin position="246"/>
        <end position="264"/>
    </location>
</feature>
<dbReference type="Proteomes" id="UP000494106">
    <property type="component" value="Unassembled WGS sequence"/>
</dbReference>
<evidence type="ECO:0000256" key="1">
    <source>
        <dbReference type="ARBA" id="ARBA00004141"/>
    </source>
</evidence>
<feature type="transmembrane region" description="Helical" evidence="5">
    <location>
        <begin position="192"/>
        <end position="209"/>
    </location>
</feature>
<keyword evidence="4 5" id="KW-0472">Membrane</keyword>
<dbReference type="GO" id="GO:0016020">
    <property type="term" value="C:membrane"/>
    <property type="evidence" value="ECO:0007669"/>
    <property type="project" value="UniProtKB-SubCell"/>
</dbReference>
<gene>
    <name evidence="7" type="ORF">APLA_LOCUS4259</name>
</gene>
<evidence type="ECO:0000259" key="6">
    <source>
        <dbReference type="PROSITE" id="PS50850"/>
    </source>
</evidence>
<feature type="transmembrane region" description="Helical" evidence="5">
    <location>
        <begin position="481"/>
        <end position="500"/>
    </location>
</feature>
<dbReference type="GO" id="GO:0022857">
    <property type="term" value="F:transmembrane transporter activity"/>
    <property type="evidence" value="ECO:0007669"/>
    <property type="project" value="InterPro"/>
</dbReference>
<feature type="transmembrane region" description="Helical" evidence="5">
    <location>
        <begin position="332"/>
        <end position="353"/>
    </location>
</feature>
<accession>A0A8S0ZCB2</accession>
<dbReference type="Gene3D" id="1.20.1250.20">
    <property type="entry name" value="MFS general substrate transporter like domains"/>
    <property type="match status" value="1"/>
</dbReference>
<feature type="transmembrane region" description="Helical" evidence="5">
    <location>
        <begin position="424"/>
        <end position="442"/>
    </location>
</feature>
<feature type="transmembrane region" description="Helical" evidence="5">
    <location>
        <begin position="454"/>
        <end position="475"/>
    </location>
</feature>
<name>A0A8S0ZCB2_ARCPL</name>
<dbReference type="AlphaFoldDB" id="A0A8S0ZCB2"/>
<dbReference type="InterPro" id="IPR005828">
    <property type="entry name" value="MFS_sugar_transport-like"/>
</dbReference>
<evidence type="ECO:0000256" key="5">
    <source>
        <dbReference type="SAM" id="Phobius"/>
    </source>
</evidence>
<keyword evidence="8" id="KW-1185">Reference proteome</keyword>
<dbReference type="OrthoDB" id="2544694at2759"/>
<sequence length="543" mass="60904">MASNTRDKKDPCDISDLMETFGKYQIIQYFLICLPALFVSMISINYVFTVGDVDYRCRIDECEDANSTSHFPSWWPDTSIDRCSKPVLKKGEEICTNTSFTGNLTTCDRWIYESNNTVVAELNLACQPWQSNLVGTIHNMGMMLSMIVSGWMCDKFGRKPTLLFCVIGGAIGHIKTFSTSYIMYVIIEFFEASITGGTYAAAMVILLEIAGKKYRVLSGVIFAYAIYFGESLFACIAMLVPYWKTLIRIVNTPCVLFTVVFLFINESPRWQLVSGRLTQAKRIMKKIARDNKININFEELANISDDELKEKFDIKSNEVKESFINAMKSKEITVRLLVSSMGRFTTNFVYYGMMINSVWLPGDKYVNFLLSTLMSFPGELISLYLMNKIGRKMPLLIGYVICGILCIISAVIPAQYLWAKLTLFLLGKVIISACFTGAITYAMELFPTSVRGSLLGIASFAAQLGGMVAPLTPILNTISEVLPFTLFGISSILTGLLLFLTPETKDLPLFDTIKQVENNRGKVTIDKDVTITHYSLENFSTNS</sequence>
<evidence type="ECO:0000256" key="3">
    <source>
        <dbReference type="ARBA" id="ARBA00022989"/>
    </source>
</evidence>
<organism evidence="7 8">
    <name type="scientific">Arctia plantaginis</name>
    <name type="common">Wood tiger moth</name>
    <name type="synonym">Phalaena plantaginis</name>
    <dbReference type="NCBI Taxonomy" id="874455"/>
    <lineage>
        <taxon>Eukaryota</taxon>
        <taxon>Metazoa</taxon>
        <taxon>Ecdysozoa</taxon>
        <taxon>Arthropoda</taxon>
        <taxon>Hexapoda</taxon>
        <taxon>Insecta</taxon>
        <taxon>Pterygota</taxon>
        <taxon>Neoptera</taxon>
        <taxon>Endopterygota</taxon>
        <taxon>Lepidoptera</taxon>
        <taxon>Glossata</taxon>
        <taxon>Ditrysia</taxon>
        <taxon>Noctuoidea</taxon>
        <taxon>Erebidae</taxon>
        <taxon>Arctiinae</taxon>
        <taxon>Arctia</taxon>
    </lineage>
</organism>
<dbReference type="PROSITE" id="PS50850">
    <property type="entry name" value="MFS"/>
    <property type="match status" value="1"/>
</dbReference>
<protein>
    <recommendedName>
        <fullName evidence="6">Major facilitator superfamily (MFS) profile domain-containing protein</fullName>
    </recommendedName>
</protein>
<dbReference type="InterPro" id="IPR036259">
    <property type="entry name" value="MFS_trans_sf"/>
</dbReference>
<dbReference type="EMBL" id="CADEBC010000428">
    <property type="protein sequence ID" value="CAB3230571.1"/>
    <property type="molecule type" value="Genomic_DNA"/>
</dbReference>
<feature type="transmembrane region" description="Helical" evidence="5">
    <location>
        <begin position="365"/>
        <end position="385"/>
    </location>
</feature>
<evidence type="ECO:0000256" key="2">
    <source>
        <dbReference type="ARBA" id="ARBA00022692"/>
    </source>
</evidence>
<dbReference type="PANTHER" id="PTHR24064">
    <property type="entry name" value="SOLUTE CARRIER FAMILY 22 MEMBER"/>
    <property type="match status" value="1"/>
</dbReference>
<proteinExistence type="predicted"/>
<evidence type="ECO:0000313" key="8">
    <source>
        <dbReference type="Proteomes" id="UP000494106"/>
    </source>
</evidence>
<feature type="transmembrane region" description="Helical" evidence="5">
    <location>
        <begin position="162"/>
        <end position="186"/>
    </location>
</feature>
<feature type="domain" description="Major facilitator superfamily (MFS) profile" evidence="6">
    <location>
        <begin position="29"/>
        <end position="506"/>
    </location>
</feature>
<reference evidence="7 8" key="1">
    <citation type="submission" date="2020-04" db="EMBL/GenBank/DDBJ databases">
        <authorList>
            <person name="Wallbank WR R."/>
            <person name="Pardo Diaz C."/>
            <person name="Kozak K."/>
            <person name="Martin S."/>
            <person name="Jiggins C."/>
            <person name="Moest M."/>
            <person name="Warren A I."/>
            <person name="Byers J.R.P. K."/>
            <person name="Montejo-Kovacevich G."/>
            <person name="Yen C E."/>
        </authorList>
    </citation>
    <scope>NUCLEOTIDE SEQUENCE [LARGE SCALE GENOMIC DNA]</scope>
</reference>
<keyword evidence="3 5" id="KW-1133">Transmembrane helix</keyword>
<feature type="transmembrane region" description="Helical" evidence="5">
    <location>
        <begin position="397"/>
        <end position="418"/>
    </location>
</feature>
<evidence type="ECO:0000256" key="4">
    <source>
        <dbReference type="ARBA" id="ARBA00023136"/>
    </source>
</evidence>
<comment type="subcellular location">
    <subcellularLocation>
        <location evidence="1">Membrane</location>
        <topology evidence="1">Multi-pass membrane protein</topology>
    </subcellularLocation>
</comment>
<feature type="transmembrane region" description="Helical" evidence="5">
    <location>
        <begin position="26"/>
        <end position="48"/>
    </location>
</feature>
<dbReference type="Pfam" id="PF00083">
    <property type="entry name" value="Sugar_tr"/>
    <property type="match status" value="1"/>
</dbReference>
<keyword evidence="2 5" id="KW-0812">Transmembrane</keyword>
<evidence type="ECO:0000313" key="7">
    <source>
        <dbReference type="EMBL" id="CAB3230571.1"/>
    </source>
</evidence>
<feature type="transmembrane region" description="Helical" evidence="5">
    <location>
        <begin position="221"/>
        <end position="240"/>
    </location>
</feature>
<comment type="caution">
    <text evidence="7">The sequence shown here is derived from an EMBL/GenBank/DDBJ whole genome shotgun (WGS) entry which is preliminary data.</text>
</comment>
<dbReference type="InterPro" id="IPR020846">
    <property type="entry name" value="MFS_dom"/>
</dbReference>